<dbReference type="AlphaFoldDB" id="A0A7Z0BGU7"/>
<evidence type="ECO:0000313" key="2">
    <source>
        <dbReference type="EMBL" id="NYH50431.1"/>
    </source>
</evidence>
<dbReference type="GO" id="GO:0007165">
    <property type="term" value="P:signal transduction"/>
    <property type="evidence" value="ECO:0007669"/>
    <property type="project" value="InterPro"/>
</dbReference>
<protein>
    <recommendedName>
        <fullName evidence="1">TIR domain-containing protein</fullName>
    </recommendedName>
</protein>
<dbReference type="InterPro" id="IPR035897">
    <property type="entry name" value="Toll_tir_struct_dom_sf"/>
</dbReference>
<comment type="caution">
    <text evidence="2">The sequence shown here is derived from an EMBL/GenBank/DDBJ whole genome shotgun (WGS) entry which is preliminary data.</text>
</comment>
<dbReference type="Gene3D" id="3.40.50.10140">
    <property type="entry name" value="Toll/interleukin-1 receptor homology (TIR) domain"/>
    <property type="match status" value="1"/>
</dbReference>
<dbReference type="InterPro" id="IPR000157">
    <property type="entry name" value="TIR_dom"/>
</dbReference>
<dbReference type="SMART" id="SM00255">
    <property type="entry name" value="TIR"/>
    <property type="match status" value="1"/>
</dbReference>
<feature type="domain" description="TIR" evidence="1">
    <location>
        <begin position="5"/>
        <end position="140"/>
    </location>
</feature>
<dbReference type="PROSITE" id="PS50104">
    <property type="entry name" value="TIR"/>
    <property type="match status" value="1"/>
</dbReference>
<name>A0A7Z0BGU7_9ACTN</name>
<gene>
    <name evidence="2" type="ORF">HNR06_000020</name>
</gene>
<dbReference type="EMBL" id="JACCHL010000001">
    <property type="protein sequence ID" value="NYH50431.1"/>
    <property type="molecule type" value="Genomic_DNA"/>
</dbReference>
<evidence type="ECO:0000259" key="1">
    <source>
        <dbReference type="PROSITE" id="PS50104"/>
    </source>
</evidence>
<dbReference type="SUPFAM" id="SSF52200">
    <property type="entry name" value="Toll/Interleukin receptor TIR domain"/>
    <property type="match status" value="1"/>
</dbReference>
<reference evidence="2 3" key="1">
    <citation type="submission" date="2020-07" db="EMBL/GenBank/DDBJ databases">
        <title>Sequencing the genomes of 1000 actinobacteria strains.</title>
        <authorList>
            <person name="Klenk H.-P."/>
        </authorList>
    </citation>
    <scope>NUCLEOTIDE SEQUENCE [LARGE SCALE GENOMIC DNA]</scope>
    <source>
        <strain evidence="2 3">DSM 45278</strain>
    </source>
</reference>
<organism evidence="2 3">
    <name type="scientific">Nocardiopsis sinuspersici</name>
    <dbReference type="NCBI Taxonomy" id="501010"/>
    <lineage>
        <taxon>Bacteria</taxon>
        <taxon>Bacillati</taxon>
        <taxon>Actinomycetota</taxon>
        <taxon>Actinomycetes</taxon>
        <taxon>Streptosporangiales</taxon>
        <taxon>Nocardiopsidaceae</taxon>
        <taxon>Nocardiopsis</taxon>
    </lineage>
</organism>
<dbReference type="Proteomes" id="UP000584931">
    <property type="component" value="Unassembled WGS sequence"/>
</dbReference>
<dbReference type="Pfam" id="PF13676">
    <property type="entry name" value="TIR_2"/>
    <property type="match status" value="1"/>
</dbReference>
<accession>A0A7Z0BGU7</accession>
<evidence type="ECO:0000313" key="3">
    <source>
        <dbReference type="Proteomes" id="UP000584931"/>
    </source>
</evidence>
<proteinExistence type="predicted"/>
<sequence length="345" mass="38360">MIMSTVFDVFISYHSQDYTEAAKLAQTLREAELRVWFDEWHLQPGKNWVPELRRALDQSSAIAVLVGSEGPGPWQAAEVGTAVLQSSDIGIPIIPVMLPGSGNNHLPPSLQHQTPIRYSSHGISFECLSQLIWAITSKRPRVSLTQMVGEFSLEVPGERNRNSRIMISTLPNETPGTLLDTTWETFGSGIERIIHQIKGQGWRLDVDACFGINEAGLVMATFLSSAQFNRCNIGYLKCIKQRSSLQLSPHSNYPELPDNPTIFICDFEVKYADVVGFVANDLRKKYVNPDLHFAVFGAMTEERRLEIDAFQKLTGAEIITAAGFTSVFIAAIMNPPGIEPPLELR</sequence>